<protein>
    <submittedName>
        <fullName evidence="1">Uncharacterized protein</fullName>
    </submittedName>
</protein>
<keyword evidence="2" id="KW-1185">Reference proteome</keyword>
<dbReference type="Proteomes" id="UP001231649">
    <property type="component" value="Chromosome 6"/>
</dbReference>
<dbReference type="EMBL" id="CM056782">
    <property type="protein sequence ID" value="KAJ8731930.1"/>
    <property type="molecule type" value="Genomic_DNA"/>
</dbReference>
<sequence>MFSKLITFGAMLASAYAHGHAVSSQSVVHHAEYASPYAYGGYASPYSHDGGYASPYTHDGGYASPYTHDGGYVSPYTHDGGYAAPYTHDGGYVSPYTHVDGYAAPHEGAYAAPYGAVHDIPVVEPLPYVAPVAYAEHHDEGHDEHTHPQYDFEYSVSDPHTGDHKSQHESRDGDVVHGYYSLVQPDGSVRKVEYTADDHNGFQAVVHTSAPLVHAGDYHN</sequence>
<proteinExistence type="predicted"/>
<evidence type="ECO:0000313" key="1">
    <source>
        <dbReference type="EMBL" id="KAJ8731930.1"/>
    </source>
</evidence>
<organism evidence="1 2">
    <name type="scientific">Mythimna loreyi</name>
    <dbReference type="NCBI Taxonomy" id="667449"/>
    <lineage>
        <taxon>Eukaryota</taxon>
        <taxon>Metazoa</taxon>
        <taxon>Ecdysozoa</taxon>
        <taxon>Arthropoda</taxon>
        <taxon>Hexapoda</taxon>
        <taxon>Insecta</taxon>
        <taxon>Pterygota</taxon>
        <taxon>Neoptera</taxon>
        <taxon>Endopterygota</taxon>
        <taxon>Lepidoptera</taxon>
        <taxon>Glossata</taxon>
        <taxon>Ditrysia</taxon>
        <taxon>Noctuoidea</taxon>
        <taxon>Noctuidae</taxon>
        <taxon>Noctuinae</taxon>
        <taxon>Hadenini</taxon>
        <taxon>Mythimna</taxon>
    </lineage>
</organism>
<gene>
    <name evidence="1" type="ORF">PYW08_014660</name>
</gene>
<comment type="caution">
    <text evidence="1">The sequence shown here is derived from an EMBL/GenBank/DDBJ whole genome shotgun (WGS) entry which is preliminary data.</text>
</comment>
<reference evidence="1" key="1">
    <citation type="submission" date="2023-03" db="EMBL/GenBank/DDBJ databases">
        <title>Chromosome-level genomes of two armyworms, Mythimna separata and Mythimna loreyi, provide insights into the biosynthesis and reception of sex pheromones.</title>
        <authorList>
            <person name="Zhao H."/>
        </authorList>
    </citation>
    <scope>NUCLEOTIDE SEQUENCE</scope>
    <source>
        <strain evidence="1">BeijingLab</strain>
    </source>
</reference>
<name>A0ACC2R4Q3_9NEOP</name>
<accession>A0ACC2R4Q3</accession>
<evidence type="ECO:0000313" key="2">
    <source>
        <dbReference type="Proteomes" id="UP001231649"/>
    </source>
</evidence>